<comment type="caution">
    <text evidence="6">The sequence shown here is derived from an EMBL/GenBank/DDBJ whole genome shotgun (WGS) entry which is preliminary data.</text>
</comment>
<organism evidence="6 7">
    <name type="scientific">Salisediminibacterium halotolerans</name>
    <dbReference type="NCBI Taxonomy" id="517425"/>
    <lineage>
        <taxon>Bacteria</taxon>
        <taxon>Bacillati</taxon>
        <taxon>Bacillota</taxon>
        <taxon>Bacilli</taxon>
        <taxon>Bacillales</taxon>
        <taxon>Bacillaceae</taxon>
        <taxon>Salisediminibacterium</taxon>
    </lineage>
</organism>
<proteinExistence type="predicted"/>
<evidence type="ECO:0000313" key="7">
    <source>
        <dbReference type="Proteomes" id="UP000199318"/>
    </source>
</evidence>
<dbReference type="AlphaFoldDB" id="A0A1H9V1Q4"/>
<comment type="subcellular location">
    <subcellularLocation>
        <location evidence="1">Membrane</location>
        <topology evidence="1">Multi-pass membrane protein</topology>
    </subcellularLocation>
</comment>
<keyword evidence="2 5" id="KW-0812">Transmembrane</keyword>
<evidence type="ECO:0000256" key="3">
    <source>
        <dbReference type="ARBA" id="ARBA00022989"/>
    </source>
</evidence>
<keyword evidence="3 5" id="KW-1133">Transmembrane helix</keyword>
<dbReference type="InterPro" id="IPR019109">
    <property type="entry name" value="MamF_MmsF"/>
</dbReference>
<gene>
    <name evidence="6" type="ORF">SAMN05444126_11741</name>
</gene>
<evidence type="ECO:0000256" key="2">
    <source>
        <dbReference type="ARBA" id="ARBA00022692"/>
    </source>
</evidence>
<evidence type="ECO:0000256" key="5">
    <source>
        <dbReference type="SAM" id="Phobius"/>
    </source>
</evidence>
<dbReference type="STRING" id="1464123.SAMN05444126_11741"/>
<feature type="transmembrane region" description="Helical" evidence="5">
    <location>
        <begin position="101"/>
        <end position="124"/>
    </location>
</feature>
<feature type="transmembrane region" description="Helical" evidence="5">
    <location>
        <begin position="12"/>
        <end position="35"/>
    </location>
</feature>
<accession>A0A1H9V1Q4</accession>
<dbReference type="EMBL" id="FOGV01000017">
    <property type="protein sequence ID" value="SES15645.1"/>
    <property type="molecule type" value="Genomic_DNA"/>
</dbReference>
<dbReference type="RefSeq" id="WP_093073393.1">
    <property type="nucleotide sequence ID" value="NZ_FOGV01000017.1"/>
</dbReference>
<name>A0A1H9V1Q4_9BACI</name>
<dbReference type="Proteomes" id="UP000199318">
    <property type="component" value="Unassembled WGS sequence"/>
</dbReference>
<evidence type="ECO:0000256" key="4">
    <source>
        <dbReference type="ARBA" id="ARBA00023136"/>
    </source>
</evidence>
<evidence type="ECO:0000256" key="1">
    <source>
        <dbReference type="ARBA" id="ARBA00004141"/>
    </source>
</evidence>
<evidence type="ECO:0000313" key="6">
    <source>
        <dbReference type="EMBL" id="SES15645.1"/>
    </source>
</evidence>
<keyword evidence="4 5" id="KW-0472">Membrane</keyword>
<protein>
    <submittedName>
        <fullName evidence="6">Uncharacterized conserved protein, Tic20 family</fullName>
    </submittedName>
</protein>
<reference evidence="7" key="1">
    <citation type="submission" date="2016-10" db="EMBL/GenBank/DDBJ databases">
        <authorList>
            <person name="de Groot N.N."/>
        </authorList>
    </citation>
    <scope>NUCLEOTIDE SEQUENCE [LARGE SCALE GENOMIC DNA]</scope>
    <source>
        <strain evidence="7">10nlg</strain>
    </source>
</reference>
<keyword evidence="7" id="KW-1185">Reference proteome</keyword>
<sequence>MLPDWKDRGIVAGGCVIAILIPVPVINILIVYALYQRLRADRPYVDHQLRQNVNFQISIQVYLAGAFILLFALPFLPGLFFPGSLDWLRIPLGLGMIGTSVLLLFIWFTIFTAALIFAVSGRWFQYPFSLQWLK</sequence>
<dbReference type="Pfam" id="PF09685">
    <property type="entry name" value="MamF_MmsF"/>
    <property type="match status" value="1"/>
</dbReference>
<feature type="transmembrane region" description="Helical" evidence="5">
    <location>
        <begin position="55"/>
        <end position="80"/>
    </location>
</feature>